<sequence length="52" mass="5909">MEYMICKASGWYRLMCCLHSYYCIDVVCMGAAAQLWGSAVDHLLLIINMGIF</sequence>
<proteinExistence type="predicted"/>
<evidence type="ECO:0000313" key="1">
    <source>
        <dbReference type="EMBL" id="MBW92161.1"/>
    </source>
</evidence>
<accession>A0A2P2JFB0</accession>
<organism evidence="1">
    <name type="scientific">Rhizophora mucronata</name>
    <name type="common">Asiatic mangrove</name>
    <dbReference type="NCBI Taxonomy" id="61149"/>
    <lineage>
        <taxon>Eukaryota</taxon>
        <taxon>Viridiplantae</taxon>
        <taxon>Streptophyta</taxon>
        <taxon>Embryophyta</taxon>
        <taxon>Tracheophyta</taxon>
        <taxon>Spermatophyta</taxon>
        <taxon>Magnoliopsida</taxon>
        <taxon>eudicotyledons</taxon>
        <taxon>Gunneridae</taxon>
        <taxon>Pentapetalae</taxon>
        <taxon>rosids</taxon>
        <taxon>fabids</taxon>
        <taxon>Malpighiales</taxon>
        <taxon>Rhizophoraceae</taxon>
        <taxon>Rhizophora</taxon>
    </lineage>
</organism>
<protein>
    <submittedName>
        <fullName evidence="1">Uncharacterized protein</fullName>
    </submittedName>
</protein>
<dbReference type="EMBL" id="GGEC01011678">
    <property type="protein sequence ID" value="MBW92161.1"/>
    <property type="molecule type" value="Transcribed_RNA"/>
</dbReference>
<reference evidence="1" key="1">
    <citation type="submission" date="2018-02" db="EMBL/GenBank/DDBJ databases">
        <title>Rhizophora mucronata_Transcriptome.</title>
        <authorList>
            <person name="Meera S.P."/>
            <person name="Sreeshan A."/>
            <person name="Augustine A."/>
        </authorList>
    </citation>
    <scope>NUCLEOTIDE SEQUENCE</scope>
    <source>
        <tissue evidence="1">Leaf</tissue>
    </source>
</reference>
<dbReference type="AlphaFoldDB" id="A0A2P2JFB0"/>
<name>A0A2P2JFB0_RHIMU</name>